<dbReference type="InterPro" id="IPR013766">
    <property type="entry name" value="Thioredoxin_domain"/>
</dbReference>
<evidence type="ECO:0000313" key="2">
    <source>
        <dbReference type="EMBL" id="TCT25098.1"/>
    </source>
</evidence>
<accession>A0A4R3N752</accession>
<keyword evidence="2" id="KW-0413">Isomerase</keyword>
<dbReference type="OrthoDB" id="411356at2"/>
<keyword evidence="3" id="KW-1185">Reference proteome</keyword>
<evidence type="ECO:0000259" key="1">
    <source>
        <dbReference type="Pfam" id="PF00085"/>
    </source>
</evidence>
<evidence type="ECO:0000313" key="3">
    <source>
        <dbReference type="Proteomes" id="UP000294650"/>
    </source>
</evidence>
<comment type="caution">
    <text evidence="2">The sequence shown here is derived from an EMBL/GenBank/DDBJ whole genome shotgun (WGS) entry which is preliminary data.</text>
</comment>
<gene>
    <name evidence="2" type="ORF">EDD68_104173</name>
</gene>
<dbReference type="SUPFAM" id="SSF52833">
    <property type="entry name" value="Thioredoxin-like"/>
    <property type="match status" value="1"/>
</dbReference>
<reference evidence="2 3" key="1">
    <citation type="submission" date="2019-03" db="EMBL/GenBank/DDBJ databases">
        <title>Genomic Encyclopedia of Type Strains, Phase IV (KMG-IV): sequencing the most valuable type-strain genomes for metagenomic binning, comparative biology and taxonomic classification.</title>
        <authorList>
            <person name="Goeker M."/>
        </authorList>
    </citation>
    <scope>NUCLEOTIDE SEQUENCE [LARGE SCALE GENOMIC DNA]</scope>
    <source>
        <strain evidence="2 3">DSM 25894</strain>
    </source>
</reference>
<dbReference type="Gene3D" id="3.40.30.10">
    <property type="entry name" value="Glutaredoxin"/>
    <property type="match status" value="1"/>
</dbReference>
<feature type="domain" description="Thioredoxin" evidence="1">
    <location>
        <begin position="12"/>
        <end position="98"/>
    </location>
</feature>
<dbReference type="Proteomes" id="UP000294650">
    <property type="component" value="Unassembled WGS sequence"/>
</dbReference>
<proteinExistence type="predicted"/>
<dbReference type="RefSeq" id="WP_132371257.1">
    <property type="nucleotide sequence ID" value="NZ_SMAN01000004.1"/>
</dbReference>
<name>A0A4R3N752_9BACI</name>
<sequence>MNFVRDFKEITQTIEEQPLTLLYVSQPHCSVCHSVLPQVREVLKDYPKVKGIHADASETPAVSGAYLVFTVPVIILFSKGKELHRQARFIQLDKLIRQLNILTE</sequence>
<dbReference type="Pfam" id="PF00085">
    <property type="entry name" value="Thioredoxin"/>
    <property type="match status" value="1"/>
</dbReference>
<dbReference type="EMBL" id="SMAN01000004">
    <property type="protein sequence ID" value="TCT25098.1"/>
    <property type="molecule type" value="Genomic_DNA"/>
</dbReference>
<organism evidence="2 3">
    <name type="scientific">Melghiribacillus thermohalophilus</name>
    <dbReference type="NCBI Taxonomy" id="1324956"/>
    <lineage>
        <taxon>Bacteria</taxon>
        <taxon>Bacillati</taxon>
        <taxon>Bacillota</taxon>
        <taxon>Bacilli</taxon>
        <taxon>Bacillales</taxon>
        <taxon>Bacillaceae</taxon>
        <taxon>Melghiribacillus</taxon>
    </lineage>
</organism>
<protein>
    <submittedName>
        <fullName evidence="2">Thiol-disulfide isomerase/thioredoxin</fullName>
    </submittedName>
</protein>
<dbReference type="AlphaFoldDB" id="A0A4R3N752"/>
<dbReference type="InterPro" id="IPR036249">
    <property type="entry name" value="Thioredoxin-like_sf"/>
</dbReference>
<dbReference type="CDD" id="cd02947">
    <property type="entry name" value="TRX_family"/>
    <property type="match status" value="1"/>
</dbReference>
<dbReference type="GO" id="GO:0016853">
    <property type="term" value="F:isomerase activity"/>
    <property type="evidence" value="ECO:0007669"/>
    <property type="project" value="UniProtKB-KW"/>
</dbReference>